<sequence length="900" mass="100633">MLVVSAHMPFSEVYSTVSRWALFFSIIFPPVHALGLETSASSPSPNHDCPHYHHKIGLHRFSSAYSLIVYLDPTHASCLPLSAAFPYVLNEDRDKQLLPLRTRSSSVIENVVSQSLISSPSRRKKTINRCQRLPCKESVASHPSSAQLQHYHQRHHCYCQRQRKENGRETEEMNRDQAPTATHQHQPKDKKEHFPISANFSPNCHWDTNSAQDQHQKYCISVLTDTSTDMITTPVYSREHPHQKRKMSDNNIRRINVRMEQGKLTMTRSFLHQFLSPPSLSAMKPSQNQSRQQGRMTWLDVFLDKNPSFVSPQQERTVNPAQSSKHVTRYCQDEENGRRVDSDIFRQDRPFSSSHNAFPLVGTSLQSCPQHSDSKRRIERRDSAHYKDWDSEVLVSSVPLINTFNRVLVQLGLRPTAGTESNLLHGSANKVISSLPSWRVQPHADRMAPEAVSVKDGQKEAKGMASTPFSPLYTSSLLKQQKAIFTTTATRTTKHSENVKMDAEAKREMKGEGPEVKAGTEDTCEPDGPTMFTVPTQGPNLLLNKQITMDRVFVHCKSSGTDNSNGNGIQTYTRRVVRRISSFSPSKFAQDATILAQDDSMAGKLAMVVMSTVCGVGVGMFGALLFVVALKVRLFQVRRRERQQRDNGGELNAHAAAAEQQQQLMHGYGYKRVIPKGFLDSLGIQTVLHTSTTTMTTTTLVSQLEIRNAKFVKAKLGFAENVIEMEEGFEDMVTRHNARRERMRTRTNHLFVQEEGGASTISTTSLMPTSVSSAISLSVLHPTDDLTSSSGTSSGANNIASSTMFNEDKDRIHDIGKSHDDEGEGGGEGIDVKEKSKLPFANANAQTMCSICLGDYEVGDQVRTLPCYHRYHVACIDPWLLQVASLCPICKQDLWPGHSS</sequence>
<dbReference type="AlphaFoldDB" id="A0A1Y2GH00"/>
<dbReference type="PANTHER" id="PTHR47168">
    <property type="entry name" value="RING ZINC FINGER DOMAIN SUPERFAMILY PROTEIN-RELATED"/>
    <property type="match status" value="1"/>
</dbReference>
<feature type="compositionally biased region" description="Basic and acidic residues" evidence="9">
    <location>
        <begin position="502"/>
        <end position="520"/>
    </location>
</feature>
<gene>
    <name evidence="12" type="ORF">BCR41DRAFT_357557</name>
</gene>
<evidence type="ECO:0000256" key="8">
    <source>
        <dbReference type="PROSITE-ProRule" id="PRU00175"/>
    </source>
</evidence>
<reference evidence="12 13" key="1">
    <citation type="submission" date="2016-07" db="EMBL/GenBank/DDBJ databases">
        <title>Pervasive Adenine N6-methylation of Active Genes in Fungi.</title>
        <authorList>
            <consortium name="DOE Joint Genome Institute"/>
            <person name="Mondo S.J."/>
            <person name="Dannebaum R.O."/>
            <person name="Kuo R.C."/>
            <person name="Labutti K."/>
            <person name="Haridas S."/>
            <person name="Kuo A."/>
            <person name="Salamov A."/>
            <person name="Ahrendt S.R."/>
            <person name="Lipzen A."/>
            <person name="Sullivan W."/>
            <person name="Andreopoulos W.B."/>
            <person name="Clum A."/>
            <person name="Lindquist E."/>
            <person name="Daum C."/>
            <person name="Ramamoorthy G.K."/>
            <person name="Gryganskyi A."/>
            <person name="Culley D."/>
            <person name="Magnuson J.K."/>
            <person name="James T.Y."/>
            <person name="O'Malley M.A."/>
            <person name="Stajich J.E."/>
            <person name="Spatafora J.W."/>
            <person name="Visel A."/>
            <person name="Grigoriev I.V."/>
        </authorList>
    </citation>
    <scope>NUCLEOTIDE SEQUENCE [LARGE SCALE GENOMIC DNA]</scope>
    <source>
        <strain evidence="12 13">NRRL 3116</strain>
    </source>
</reference>
<dbReference type="RefSeq" id="XP_021879375.1">
    <property type="nucleotide sequence ID" value="XM_022024923.1"/>
</dbReference>
<protein>
    <recommendedName>
        <fullName evidence="11">RING-type domain-containing protein</fullName>
    </recommendedName>
</protein>
<dbReference type="InterPro" id="IPR051653">
    <property type="entry name" value="E3_ligase_sorting_rcpt"/>
</dbReference>
<keyword evidence="2 10" id="KW-0812">Transmembrane</keyword>
<evidence type="ECO:0000256" key="1">
    <source>
        <dbReference type="ARBA" id="ARBA00004167"/>
    </source>
</evidence>
<dbReference type="SMART" id="SM00184">
    <property type="entry name" value="RING"/>
    <property type="match status" value="1"/>
</dbReference>
<comment type="subcellular location">
    <subcellularLocation>
        <location evidence="1">Membrane</location>
        <topology evidence="1">Single-pass membrane protein</topology>
    </subcellularLocation>
</comment>
<feature type="region of interest" description="Disordered" evidence="9">
    <location>
        <begin position="166"/>
        <end position="194"/>
    </location>
</feature>
<evidence type="ECO:0000256" key="6">
    <source>
        <dbReference type="ARBA" id="ARBA00022989"/>
    </source>
</evidence>
<evidence type="ECO:0000256" key="3">
    <source>
        <dbReference type="ARBA" id="ARBA00022723"/>
    </source>
</evidence>
<feature type="transmembrane region" description="Helical" evidence="10">
    <location>
        <begin position="605"/>
        <end position="630"/>
    </location>
</feature>
<dbReference type="OrthoDB" id="8062037at2759"/>
<comment type="caution">
    <text evidence="12">The sequence shown here is derived from an EMBL/GenBank/DDBJ whole genome shotgun (WGS) entry which is preliminary data.</text>
</comment>
<dbReference type="SUPFAM" id="SSF57850">
    <property type="entry name" value="RING/U-box"/>
    <property type="match status" value="1"/>
</dbReference>
<evidence type="ECO:0000256" key="10">
    <source>
        <dbReference type="SAM" id="Phobius"/>
    </source>
</evidence>
<organism evidence="12 13">
    <name type="scientific">Lobosporangium transversale</name>
    <dbReference type="NCBI Taxonomy" id="64571"/>
    <lineage>
        <taxon>Eukaryota</taxon>
        <taxon>Fungi</taxon>
        <taxon>Fungi incertae sedis</taxon>
        <taxon>Mucoromycota</taxon>
        <taxon>Mortierellomycotina</taxon>
        <taxon>Mortierellomycetes</taxon>
        <taxon>Mortierellales</taxon>
        <taxon>Mortierellaceae</taxon>
        <taxon>Lobosporangium</taxon>
    </lineage>
</organism>
<keyword evidence="6 10" id="KW-1133">Transmembrane helix</keyword>
<dbReference type="Proteomes" id="UP000193648">
    <property type="component" value="Unassembled WGS sequence"/>
</dbReference>
<dbReference type="GeneID" id="33566767"/>
<dbReference type="Pfam" id="PF13639">
    <property type="entry name" value="zf-RING_2"/>
    <property type="match status" value="1"/>
</dbReference>
<keyword evidence="3" id="KW-0479">Metal-binding</keyword>
<dbReference type="EMBL" id="MCFF01000030">
    <property type="protein sequence ID" value="ORZ10654.1"/>
    <property type="molecule type" value="Genomic_DNA"/>
</dbReference>
<evidence type="ECO:0000259" key="11">
    <source>
        <dbReference type="PROSITE" id="PS50089"/>
    </source>
</evidence>
<feature type="domain" description="RING-type" evidence="11">
    <location>
        <begin position="849"/>
        <end position="891"/>
    </location>
</feature>
<dbReference type="PANTHER" id="PTHR47168:SF1">
    <property type="entry name" value="OS02G0798600 PROTEIN"/>
    <property type="match status" value="1"/>
</dbReference>
<dbReference type="GO" id="GO:0016020">
    <property type="term" value="C:membrane"/>
    <property type="evidence" value="ECO:0007669"/>
    <property type="project" value="UniProtKB-SubCell"/>
</dbReference>
<keyword evidence="7 10" id="KW-0472">Membrane</keyword>
<keyword evidence="13" id="KW-1185">Reference proteome</keyword>
<feature type="compositionally biased region" description="Polar residues" evidence="9">
    <location>
        <begin position="311"/>
        <end position="325"/>
    </location>
</feature>
<evidence type="ECO:0000256" key="4">
    <source>
        <dbReference type="ARBA" id="ARBA00022771"/>
    </source>
</evidence>
<dbReference type="PROSITE" id="PS50089">
    <property type="entry name" value="ZF_RING_2"/>
    <property type="match status" value="1"/>
</dbReference>
<dbReference type="STRING" id="64571.A0A1Y2GH00"/>
<name>A0A1Y2GH00_9FUNG</name>
<dbReference type="InterPro" id="IPR001841">
    <property type="entry name" value="Znf_RING"/>
</dbReference>
<accession>A0A1Y2GH00</accession>
<keyword evidence="5" id="KW-0862">Zinc</keyword>
<feature type="region of interest" description="Disordered" evidence="9">
    <location>
        <begin position="502"/>
        <end position="527"/>
    </location>
</feature>
<evidence type="ECO:0000256" key="5">
    <source>
        <dbReference type="ARBA" id="ARBA00022833"/>
    </source>
</evidence>
<evidence type="ECO:0000313" key="13">
    <source>
        <dbReference type="Proteomes" id="UP000193648"/>
    </source>
</evidence>
<evidence type="ECO:0000256" key="2">
    <source>
        <dbReference type="ARBA" id="ARBA00022692"/>
    </source>
</evidence>
<feature type="compositionally biased region" description="Basic and acidic residues" evidence="9">
    <location>
        <begin position="166"/>
        <end position="175"/>
    </location>
</feature>
<evidence type="ECO:0000256" key="9">
    <source>
        <dbReference type="SAM" id="MobiDB-lite"/>
    </source>
</evidence>
<dbReference type="GO" id="GO:0008270">
    <property type="term" value="F:zinc ion binding"/>
    <property type="evidence" value="ECO:0007669"/>
    <property type="project" value="UniProtKB-KW"/>
</dbReference>
<keyword evidence="4 8" id="KW-0863">Zinc-finger</keyword>
<dbReference type="Gene3D" id="3.30.40.10">
    <property type="entry name" value="Zinc/RING finger domain, C3HC4 (zinc finger)"/>
    <property type="match status" value="1"/>
</dbReference>
<evidence type="ECO:0000313" key="12">
    <source>
        <dbReference type="EMBL" id="ORZ10654.1"/>
    </source>
</evidence>
<dbReference type="InterPro" id="IPR013083">
    <property type="entry name" value="Znf_RING/FYVE/PHD"/>
</dbReference>
<evidence type="ECO:0000256" key="7">
    <source>
        <dbReference type="ARBA" id="ARBA00023136"/>
    </source>
</evidence>
<dbReference type="FunFam" id="3.30.40.10:FF:000388">
    <property type="entry name" value="Putative RING zinc finger domain superfamily protein"/>
    <property type="match status" value="1"/>
</dbReference>
<feature type="region of interest" description="Disordered" evidence="9">
    <location>
        <begin position="311"/>
        <end position="333"/>
    </location>
</feature>
<proteinExistence type="predicted"/>
<dbReference type="InParanoid" id="A0A1Y2GH00"/>